<dbReference type="STRING" id="1457250.GCA_000755225_00718"/>
<evidence type="ECO:0000259" key="4">
    <source>
        <dbReference type="Pfam" id="PF13185"/>
    </source>
</evidence>
<dbReference type="PANTHER" id="PTHR34236:SF1">
    <property type="entry name" value="DIMETHYL SULFOXIDE REDUCTASE TRANSCRIPTIONAL ACTIVATOR"/>
    <property type="match status" value="1"/>
</dbReference>
<keyword evidence="2" id="KW-0804">Transcription</keyword>
<accession>A0A4D6HFX9</accession>
<dbReference type="AlphaFoldDB" id="A0A4D6HFX9"/>
<dbReference type="KEGG" id="hsn:DV733_10880"/>
<keyword evidence="6" id="KW-0418">Kinase</keyword>
<dbReference type="RefSeq" id="WP_049994679.1">
    <property type="nucleotide sequence ID" value="NZ_CP031310.1"/>
</dbReference>
<evidence type="ECO:0000313" key="7">
    <source>
        <dbReference type="Proteomes" id="UP000296706"/>
    </source>
</evidence>
<dbReference type="SUPFAM" id="SSF55781">
    <property type="entry name" value="GAF domain-like"/>
    <property type="match status" value="1"/>
</dbReference>
<dbReference type="GO" id="GO:0016301">
    <property type="term" value="F:kinase activity"/>
    <property type="evidence" value="ECO:0007669"/>
    <property type="project" value="UniProtKB-KW"/>
</dbReference>
<dbReference type="Pfam" id="PF15915">
    <property type="entry name" value="BAT"/>
    <property type="match status" value="1"/>
</dbReference>
<evidence type="ECO:0000313" key="6">
    <source>
        <dbReference type="EMBL" id="QCC51707.1"/>
    </source>
</evidence>
<keyword evidence="1" id="KW-0805">Transcription regulation</keyword>
<feature type="domain" description="GAF" evidence="4">
    <location>
        <begin position="137"/>
        <end position="279"/>
    </location>
</feature>
<dbReference type="GeneID" id="39848372"/>
<gene>
    <name evidence="6" type="ORF">DV733_10880</name>
</gene>
<dbReference type="Pfam" id="PF13185">
    <property type="entry name" value="GAF_2"/>
    <property type="match status" value="1"/>
</dbReference>
<feature type="domain" description="Bacterioopsin transcriptional activator GAF and HTH associated" evidence="5">
    <location>
        <begin position="291"/>
        <end position="441"/>
    </location>
</feature>
<name>A0A4D6HFX9_9EURY</name>
<evidence type="ECO:0000256" key="2">
    <source>
        <dbReference type="ARBA" id="ARBA00023163"/>
    </source>
</evidence>
<dbReference type="InterPro" id="IPR007050">
    <property type="entry name" value="HTH_bacterioopsin"/>
</dbReference>
<evidence type="ECO:0000256" key="1">
    <source>
        <dbReference type="ARBA" id="ARBA00023015"/>
    </source>
</evidence>
<keyword evidence="7" id="KW-1185">Reference proteome</keyword>
<evidence type="ECO:0000259" key="3">
    <source>
        <dbReference type="Pfam" id="PF04967"/>
    </source>
</evidence>
<organism evidence="6 7">
    <name type="scientific">Halapricum salinum</name>
    <dbReference type="NCBI Taxonomy" id="1457250"/>
    <lineage>
        <taxon>Archaea</taxon>
        <taxon>Methanobacteriati</taxon>
        <taxon>Methanobacteriota</taxon>
        <taxon>Stenosarchaea group</taxon>
        <taxon>Halobacteria</taxon>
        <taxon>Halobacteriales</taxon>
        <taxon>Haloarculaceae</taxon>
        <taxon>Halapricum</taxon>
    </lineage>
</organism>
<dbReference type="PANTHER" id="PTHR34236">
    <property type="entry name" value="DIMETHYL SULFOXIDE REDUCTASE TRANSCRIPTIONAL ACTIVATOR"/>
    <property type="match status" value="1"/>
</dbReference>
<dbReference type="Gene3D" id="3.30.450.40">
    <property type="match status" value="1"/>
</dbReference>
<sequence>MDDRLQAAPFGVLAVSSDGALTECNDVARELLDVDSDPTGIAVAEVVPHSVEDSLLSALEGSSVSETSFEEYYPPIERWLDVSVVPAETGATVYLRDVTARRRAEKTVAELRAERRRTAIVDETRSAVLRELVASSSRAEIEETLARELGERDLWTFAWVGERRLDVDGLAVRSVAGRTGETFEAIREAIDGPATTPEERAIEQASVQVAQPIAEDSAVPERVRLAAFGDGVQSMLAIPLSYGSTADGVVGVYAGRTDAFSERERASFETLGEVAGFAVTAARNRNLLLSDTVTEVTFGVGPDSPLRDVAATLETTLALGGLVPHENDAILCYLTPEEAGLDAVADAAADSPEVVHVRKIDESGAVEVEIRGSTPLLAVSSLGGTVRRATYEPDGGQLVVDLPPESDVRRIVSTVTSEFDVDVRAKHDRERSVTTAREFRDELADRLTDRQETVLHTAYLADYFESPRGSSAEEVAASLDITGSTLLYHLRAGQRKLLETFFRE</sequence>
<dbReference type="Gene3D" id="3.30.450.20">
    <property type="entry name" value="PAS domain"/>
    <property type="match status" value="1"/>
</dbReference>
<reference evidence="6 7" key="1">
    <citation type="journal article" date="2019" name="Nat. Commun.">
        <title>A new type of DNA phosphorothioation-based antiviral system in archaea.</title>
        <authorList>
            <person name="Xiong L."/>
            <person name="Liu S."/>
            <person name="Chen S."/>
            <person name="Xiao Y."/>
            <person name="Zhu B."/>
            <person name="Gao Y."/>
            <person name="Zhang Y."/>
            <person name="Chen B."/>
            <person name="Luo J."/>
            <person name="Deng Z."/>
            <person name="Chen X."/>
            <person name="Wang L."/>
            <person name="Chen S."/>
        </authorList>
    </citation>
    <scope>NUCLEOTIDE SEQUENCE [LARGE SCALE GENOMIC DNA]</scope>
    <source>
        <strain evidence="6 7">CBA1105</strain>
    </source>
</reference>
<dbReference type="InterPro" id="IPR031803">
    <property type="entry name" value="BAT_GAF/HTH-assoc"/>
</dbReference>
<dbReference type="InterPro" id="IPR003018">
    <property type="entry name" value="GAF"/>
</dbReference>
<protein>
    <submittedName>
        <fullName evidence="6">Histidine kinase</fullName>
    </submittedName>
</protein>
<dbReference type="EMBL" id="CP031310">
    <property type="protein sequence ID" value="QCC51707.1"/>
    <property type="molecule type" value="Genomic_DNA"/>
</dbReference>
<keyword evidence="6" id="KW-0808">Transferase</keyword>
<dbReference type="Proteomes" id="UP000296706">
    <property type="component" value="Chromosome"/>
</dbReference>
<dbReference type="InterPro" id="IPR029016">
    <property type="entry name" value="GAF-like_dom_sf"/>
</dbReference>
<dbReference type="OrthoDB" id="106505at2157"/>
<evidence type="ECO:0000259" key="5">
    <source>
        <dbReference type="Pfam" id="PF15915"/>
    </source>
</evidence>
<feature type="domain" description="HTH bat-type" evidence="3">
    <location>
        <begin position="447"/>
        <end position="499"/>
    </location>
</feature>
<proteinExistence type="predicted"/>
<dbReference type="Pfam" id="PF04967">
    <property type="entry name" value="HTH_10"/>
    <property type="match status" value="1"/>
</dbReference>